<proteinExistence type="predicted"/>
<feature type="region of interest" description="Disordered" evidence="1">
    <location>
        <begin position="74"/>
        <end position="232"/>
    </location>
</feature>
<dbReference type="AlphaFoldDB" id="A0AAV3REE7"/>
<feature type="compositionally biased region" description="Pro residues" evidence="1">
    <location>
        <begin position="107"/>
        <end position="119"/>
    </location>
</feature>
<dbReference type="EMBL" id="BAABME010008252">
    <property type="protein sequence ID" value="GAA0172722.1"/>
    <property type="molecule type" value="Genomic_DNA"/>
</dbReference>
<evidence type="ECO:0000313" key="2">
    <source>
        <dbReference type="EMBL" id="GAA0172722.1"/>
    </source>
</evidence>
<sequence length="247" mass="26947">MVGDEAEPLPSSLEGGCTSLKTSIMQPAANNIINPTFLLPKPKESQPTAAGYVTLRRYEGGHVPAGLVYHFPPTNAQNLHTNPPSFQEPPSCKLSSAHVQSSSQAPAQPPHTTPNPVQTPGPTLNQTTIQLQTHTKQPTHSIDPRRTSPLQSNVHTTKTPHHLSAQATPHVPHSQSDKTLYSGLPSNPPLNHRSKPSINQLKLIPTWPPSPSKTRRDDHLTSKPYAHAKAQLCPRCHGPRILQLDRR</sequence>
<evidence type="ECO:0000313" key="3">
    <source>
        <dbReference type="Proteomes" id="UP001454036"/>
    </source>
</evidence>
<protein>
    <submittedName>
        <fullName evidence="2">Uncharacterized protein</fullName>
    </submittedName>
</protein>
<dbReference type="Proteomes" id="UP001454036">
    <property type="component" value="Unassembled WGS sequence"/>
</dbReference>
<gene>
    <name evidence="2" type="ORF">LIER_26492</name>
</gene>
<comment type="caution">
    <text evidence="2">The sequence shown here is derived from an EMBL/GenBank/DDBJ whole genome shotgun (WGS) entry which is preliminary data.</text>
</comment>
<feature type="compositionally biased region" description="Polar residues" evidence="1">
    <location>
        <begin position="148"/>
        <end position="157"/>
    </location>
</feature>
<name>A0AAV3REE7_LITER</name>
<keyword evidence="3" id="KW-1185">Reference proteome</keyword>
<feature type="compositionally biased region" description="Polar residues" evidence="1">
    <location>
        <begin position="74"/>
        <end position="85"/>
    </location>
</feature>
<feature type="compositionally biased region" description="Polar residues" evidence="1">
    <location>
        <begin position="93"/>
        <end position="106"/>
    </location>
</feature>
<reference evidence="2 3" key="1">
    <citation type="submission" date="2024-01" db="EMBL/GenBank/DDBJ databases">
        <title>The complete chloroplast genome sequence of Lithospermum erythrorhizon: insights into the phylogenetic relationship among Boraginaceae species and the maternal lineages of purple gromwells.</title>
        <authorList>
            <person name="Okada T."/>
            <person name="Watanabe K."/>
        </authorList>
    </citation>
    <scope>NUCLEOTIDE SEQUENCE [LARGE SCALE GENOMIC DNA]</scope>
</reference>
<organism evidence="2 3">
    <name type="scientific">Lithospermum erythrorhizon</name>
    <name type="common">Purple gromwell</name>
    <name type="synonym">Lithospermum officinale var. erythrorhizon</name>
    <dbReference type="NCBI Taxonomy" id="34254"/>
    <lineage>
        <taxon>Eukaryota</taxon>
        <taxon>Viridiplantae</taxon>
        <taxon>Streptophyta</taxon>
        <taxon>Embryophyta</taxon>
        <taxon>Tracheophyta</taxon>
        <taxon>Spermatophyta</taxon>
        <taxon>Magnoliopsida</taxon>
        <taxon>eudicotyledons</taxon>
        <taxon>Gunneridae</taxon>
        <taxon>Pentapetalae</taxon>
        <taxon>asterids</taxon>
        <taxon>lamiids</taxon>
        <taxon>Boraginales</taxon>
        <taxon>Boraginaceae</taxon>
        <taxon>Boraginoideae</taxon>
        <taxon>Lithospermeae</taxon>
        <taxon>Lithospermum</taxon>
    </lineage>
</organism>
<feature type="compositionally biased region" description="Polar residues" evidence="1">
    <location>
        <begin position="120"/>
        <end position="140"/>
    </location>
</feature>
<accession>A0AAV3REE7</accession>
<evidence type="ECO:0000256" key="1">
    <source>
        <dbReference type="SAM" id="MobiDB-lite"/>
    </source>
</evidence>